<name>A0A0C9VAM2_SPHS4</name>
<reference evidence="4 6" key="1">
    <citation type="submission" date="2014-06" db="EMBL/GenBank/DDBJ databases">
        <title>Evolutionary Origins and Diversification of the Mycorrhizal Mutualists.</title>
        <authorList>
            <consortium name="DOE Joint Genome Institute"/>
            <consortium name="Mycorrhizal Genomics Consortium"/>
            <person name="Kohler A."/>
            <person name="Kuo A."/>
            <person name="Nagy L.G."/>
            <person name="Floudas D."/>
            <person name="Copeland A."/>
            <person name="Barry K.W."/>
            <person name="Cichocki N."/>
            <person name="Veneault-Fourrey C."/>
            <person name="LaButti K."/>
            <person name="Lindquist E.A."/>
            <person name="Lipzen A."/>
            <person name="Lundell T."/>
            <person name="Morin E."/>
            <person name="Murat C."/>
            <person name="Riley R."/>
            <person name="Ohm R."/>
            <person name="Sun H."/>
            <person name="Tunlid A."/>
            <person name="Henrissat B."/>
            <person name="Grigoriev I.V."/>
            <person name="Hibbett D.S."/>
            <person name="Martin F."/>
        </authorList>
    </citation>
    <scope>NUCLEOTIDE SEQUENCE [LARGE SCALE GENOMIC DNA]</scope>
    <source>
        <strain evidence="4 6">SS14</strain>
    </source>
</reference>
<evidence type="ECO:0000313" key="6">
    <source>
        <dbReference type="Proteomes" id="UP000054279"/>
    </source>
</evidence>
<proteinExistence type="inferred from homology"/>
<dbReference type="InterPro" id="IPR002225">
    <property type="entry name" value="3Beta_OHSteriod_DH/Estase"/>
</dbReference>
<gene>
    <name evidence="4" type="ORF">M422DRAFT_233426</name>
    <name evidence="5" type="ORF">M422DRAFT_69935</name>
</gene>
<dbReference type="EMBL" id="KN837188">
    <property type="protein sequence ID" value="KIJ35507.1"/>
    <property type="molecule type" value="Genomic_DNA"/>
</dbReference>
<feature type="transmembrane region" description="Helical" evidence="2">
    <location>
        <begin position="370"/>
        <end position="394"/>
    </location>
</feature>
<keyword evidence="2" id="KW-0472">Membrane</keyword>
<dbReference type="SUPFAM" id="SSF51735">
    <property type="entry name" value="NAD(P)-binding Rossmann-fold domains"/>
    <property type="match status" value="1"/>
</dbReference>
<dbReference type="PANTHER" id="PTHR43245">
    <property type="entry name" value="BIFUNCTIONAL POLYMYXIN RESISTANCE PROTEIN ARNA"/>
    <property type="match status" value="1"/>
</dbReference>
<keyword evidence="6" id="KW-1185">Reference proteome</keyword>
<accession>A0A0C9VAM2</accession>
<dbReference type="EMBL" id="KN837198">
    <property type="protein sequence ID" value="KIJ34540.1"/>
    <property type="molecule type" value="Genomic_DNA"/>
</dbReference>
<dbReference type="Proteomes" id="UP000054279">
    <property type="component" value="Unassembled WGS sequence"/>
</dbReference>
<feature type="transmembrane region" description="Helical" evidence="2">
    <location>
        <begin position="78"/>
        <end position="96"/>
    </location>
</feature>
<evidence type="ECO:0000259" key="3">
    <source>
        <dbReference type="Pfam" id="PF01073"/>
    </source>
</evidence>
<dbReference type="GO" id="GO:0006694">
    <property type="term" value="P:steroid biosynthetic process"/>
    <property type="evidence" value="ECO:0007669"/>
    <property type="project" value="InterPro"/>
</dbReference>
<organism evidence="4 6">
    <name type="scientific">Sphaerobolus stellatus (strain SS14)</name>
    <dbReference type="NCBI Taxonomy" id="990650"/>
    <lineage>
        <taxon>Eukaryota</taxon>
        <taxon>Fungi</taxon>
        <taxon>Dikarya</taxon>
        <taxon>Basidiomycota</taxon>
        <taxon>Agaricomycotina</taxon>
        <taxon>Agaricomycetes</taxon>
        <taxon>Phallomycetidae</taxon>
        <taxon>Geastrales</taxon>
        <taxon>Sphaerobolaceae</taxon>
        <taxon>Sphaerobolus</taxon>
    </lineage>
</organism>
<keyword evidence="2" id="KW-1133">Transmembrane helix</keyword>
<keyword evidence="2" id="KW-0812">Transmembrane</keyword>
<dbReference type="HOGENOM" id="CLU_045580_1_0_1"/>
<comment type="similarity">
    <text evidence="1">Belongs to the 3-beta-HSD family.</text>
</comment>
<protein>
    <recommendedName>
        <fullName evidence="3">3-beta hydroxysteroid dehydrogenase/isomerase domain-containing protein</fullName>
    </recommendedName>
</protein>
<evidence type="ECO:0000256" key="2">
    <source>
        <dbReference type="SAM" id="Phobius"/>
    </source>
</evidence>
<dbReference type="Pfam" id="PF01073">
    <property type="entry name" value="3Beta_HSD"/>
    <property type="match status" value="1"/>
</dbReference>
<dbReference type="OrthoDB" id="10058185at2759"/>
<feature type="transmembrane region" description="Helical" evidence="2">
    <location>
        <begin position="12"/>
        <end position="31"/>
    </location>
</feature>
<evidence type="ECO:0000256" key="1">
    <source>
        <dbReference type="ARBA" id="ARBA00009219"/>
    </source>
</evidence>
<sequence>MSSLFQQVSLSVVSATLLKILGPGLIIYLYLLARHLRTSHPDAKPRGPPTLQEYELADSYRNIDILANAPREPTHKGYAIIGGSGFLGIYLVRLLLKRGEINIRIVDLGSPTESILSHPAVTYVKADITSPTSIRDALCKPFESTRQPPSIILHLAATIRFWDRLSYTWESTYRVNVQGTKNIIAALQAPPLAGHVRSLVYVSTGDVAIPRVKLWSFGKRRSYPWNTIRRSDSDRPLTEHQLSEGCYTRSKKIAEDLILAANGRFGLKTGSLRPGYTIIGPNDRLISSSLHLPSVPMFDQTFSHTDINAWDVVSTILLMEDALENRPDQVAGEAFLITGRDTEAWTIGDVRRAVKHYSSKPIKLQGIPPLFILILSHIIEAFLFARYHLLLFIFRITAQKRKPSLAPSWIGQGIFLQPATLEYFSDVIIDDSRARKLLGHKPQWGMLETIKNVVDDFEAETSGKKYGLGVEGYVS</sequence>
<evidence type="ECO:0000313" key="4">
    <source>
        <dbReference type="EMBL" id="KIJ34540.1"/>
    </source>
</evidence>
<dbReference type="GO" id="GO:0016616">
    <property type="term" value="F:oxidoreductase activity, acting on the CH-OH group of donors, NAD or NADP as acceptor"/>
    <property type="evidence" value="ECO:0007669"/>
    <property type="project" value="InterPro"/>
</dbReference>
<dbReference type="AlphaFoldDB" id="A0A0C9VAM2"/>
<dbReference type="InterPro" id="IPR050177">
    <property type="entry name" value="Lipid_A_modif_metabolic_enz"/>
</dbReference>
<dbReference type="InterPro" id="IPR036291">
    <property type="entry name" value="NAD(P)-bd_dom_sf"/>
</dbReference>
<evidence type="ECO:0000313" key="5">
    <source>
        <dbReference type="EMBL" id="KIJ35507.1"/>
    </source>
</evidence>
<feature type="domain" description="3-beta hydroxysteroid dehydrogenase/isomerase" evidence="3">
    <location>
        <begin position="79"/>
        <end position="290"/>
    </location>
</feature>
<dbReference type="Gene3D" id="3.40.50.720">
    <property type="entry name" value="NAD(P)-binding Rossmann-like Domain"/>
    <property type="match status" value="1"/>
</dbReference>